<dbReference type="EMBL" id="UINC01070084">
    <property type="protein sequence ID" value="SVC03948.1"/>
    <property type="molecule type" value="Genomic_DNA"/>
</dbReference>
<reference evidence="1" key="1">
    <citation type="submission" date="2018-05" db="EMBL/GenBank/DDBJ databases">
        <authorList>
            <person name="Lanie J.A."/>
            <person name="Ng W.-L."/>
            <person name="Kazmierczak K.M."/>
            <person name="Andrzejewski T.M."/>
            <person name="Davidsen T.M."/>
            <person name="Wayne K.J."/>
            <person name="Tettelin H."/>
            <person name="Glass J.I."/>
            <person name="Rusch D."/>
            <person name="Podicherti R."/>
            <person name="Tsui H.-C.T."/>
            <person name="Winkler M.E."/>
        </authorList>
    </citation>
    <scope>NUCLEOTIDE SEQUENCE</scope>
</reference>
<accession>A0A382IWP0</accession>
<organism evidence="1">
    <name type="scientific">marine metagenome</name>
    <dbReference type="NCBI Taxonomy" id="408172"/>
    <lineage>
        <taxon>unclassified sequences</taxon>
        <taxon>metagenomes</taxon>
        <taxon>ecological metagenomes</taxon>
    </lineage>
</organism>
<gene>
    <name evidence="1" type="ORF">METZ01_LOCUS256802</name>
</gene>
<sequence>MKYLKSLYCAGTTQRNAFFSFYRKM</sequence>
<evidence type="ECO:0000313" key="1">
    <source>
        <dbReference type="EMBL" id="SVC03948.1"/>
    </source>
</evidence>
<proteinExistence type="predicted"/>
<dbReference type="AlphaFoldDB" id="A0A382IWP0"/>
<name>A0A382IWP0_9ZZZZ</name>
<protein>
    <submittedName>
        <fullName evidence="1">Uncharacterized protein</fullName>
    </submittedName>
</protein>